<reference evidence="1 2" key="1">
    <citation type="submission" date="2013-03" db="EMBL/GenBank/DDBJ databases">
        <title>Assembly of a new bacterial strain Brevibacillus borstelensis AK1.</title>
        <authorList>
            <person name="Rajan I."/>
            <person name="PoliReddy D."/>
            <person name="Sugumar T."/>
            <person name="Rathinam K."/>
            <person name="Alqarawi S."/>
            <person name="Khalil A.B."/>
            <person name="Sivakumar N."/>
        </authorList>
    </citation>
    <scope>NUCLEOTIDE SEQUENCE [LARGE SCALE GENOMIC DNA]</scope>
    <source>
        <strain evidence="1 2">AK1</strain>
    </source>
</reference>
<gene>
    <name evidence="1" type="ORF">I532_03200</name>
</gene>
<sequence length="67" mass="7927">MEIHIRTDAGIAARLNKEIVRHGISKYYVRPLEQDQVEFVFLSLSEHQQKLLSYTLKKYSYIASMIR</sequence>
<accession>M8DLU0</accession>
<dbReference type="OrthoDB" id="2472243at2"/>
<organism evidence="1 2">
    <name type="scientific">Brevibacillus borstelensis AK1</name>
    <dbReference type="NCBI Taxonomy" id="1300222"/>
    <lineage>
        <taxon>Bacteria</taxon>
        <taxon>Bacillati</taxon>
        <taxon>Bacillota</taxon>
        <taxon>Bacilli</taxon>
        <taxon>Bacillales</taxon>
        <taxon>Paenibacillaceae</taxon>
        <taxon>Brevibacillus</taxon>
    </lineage>
</organism>
<dbReference type="GeneID" id="89499042"/>
<proteinExistence type="predicted"/>
<dbReference type="Proteomes" id="UP000012081">
    <property type="component" value="Unassembled WGS sequence"/>
</dbReference>
<name>M8DLU0_9BACL</name>
<dbReference type="EMBL" id="APBN01000001">
    <property type="protein sequence ID" value="EMT54578.1"/>
    <property type="molecule type" value="Genomic_DNA"/>
</dbReference>
<keyword evidence="2" id="KW-1185">Reference proteome</keyword>
<dbReference type="RefSeq" id="WP_003386355.1">
    <property type="nucleotide sequence ID" value="NZ_APBN01000001.1"/>
</dbReference>
<comment type="caution">
    <text evidence="1">The sequence shown here is derived from an EMBL/GenBank/DDBJ whole genome shotgun (WGS) entry which is preliminary data.</text>
</comment>
<evidence type="ECO:0000313" key="2">
    <source>
        <dbReference type="Proteomes" id="UP000012081"/>
    </source>
</evidence>
<evidence type="ECO:0000313" key="1">
    <source>
        <dbReference type="EMBL" id="EMT54578.1"/>
    </source>
</evidence>
<dbReference type="AlphaFoldDB" id="M8DLU0"/>
<protein>
    <submittedName>
        <fullName evidence="1">Uncharacterized protein</fullName>
    </submittedName>
</protein>
<dbReference type="PATRIC" id="fig|1300222.3.peg.678"/>